<reference evidence="1 2" key="1">
    <citation type="submission" date="2019-06" db="EMBL/GenBank/DDBJ databases">
        <title>Genome of new Rhodobacteraceae sp. SM1903.</title>
        <authorList>
            <person name="Ren X."/>
        </authorList>
    </citation>
    <scope>NUCLEOTIDE SEQUENCE [LARGE SCALE GENOMIC DNA]</scope>
    <source>
        <strain evidence="1 2">SM1903</strain>
    </source>
</reference>
<keyword evidence="2" id="KW-1185">Reference proteome</keyword>
<dbReference type="SUPFAM" id="SSF52540">
    <property type="entry name" value="P-loop containing nucleoside triphosphate hydrolases"/>
    <property type="match status" value="1"/>
</dbReference>
<evidence type="ECO:0000313" key="2">
    <source>
        <dbReference type="Proteomes" id="UP000314011"/>
    </source>
</evidence>
<dbReference type="AlphaFoldDB" id="A0A5C5GCZ5"/>
<dbReference type="InterPro" id="IPR027417">
    <property type="entry name" value="P-loop_NTPase"/>
</dbReference>
<gene>
    <name evidence="1" type="ORF">FHY64_01600</name>
</gene>
<dbReference type="Proteomes" id="UP000314011">
    <property type="component" value="Unassembled WGS sequence"/>
</dbReference>
<comment type="caution">
    <text evidence="1">The sequence shown here is derived from an EMBL/GenBank/DDBJ whole genome shotgun (WGS) entry which is preliminary data.</text>
</comment>
<name>A0A5C5GCZ5_9RHOB</name>
<dbReference type="OrthoDB" id="7976614at2"/>
<dbReference type="InterPro" id="IPR040632">
    <property type="entry name" value="Sulfotransfer_4"/>
</dbReference>
<dbReference type="EMBL" id="VFFF01000001">
    <property type="protein sequence ID" value="TNY32024.1"/>
    <property type="molecule type" value="Genomic_DNA"/>
</dbReference>
<dbReference type="Pfam" id="PF17784">
    <property type="entry name" value="Sulfotransfer_4"/>
    <property type="match status" value="1"/>
</dbReference>
<protein>
    <recommendedName>
        <fullName evidence="3">Sulfotransferase family protein</fullName>
    </recommendedName>
</protein>
<accession>A0A5C5GCZ5</accession>
<proteinExistence type="predicted"/>
<organism evidence="1 2">
    <name type="scientific">Pelagovum pacificum</name>
    <dbReference type="NCBI Taxonomy" id="2588711"/>
    <lineage>
        <taxon>Bacteria</taxon>
        <taxon>Pseudomonadati</taxon>
        <taxon>Pseudomonadota</taxon>
        <taxon>Alphaproteobacteria</taxon>
        <taxon>Rhodobacterales</taxon>
        <taxon>Paracoccaceae</taxon>
        <taxon>Pelagovum</taxon>
    </lineage>
</organism>
<evidence type="ECO:0000313" key="1">
    <source>
        <dbReference type="EMBL" id="TNY32024.1"/>
    </source>
</evidence>
<evidence type="ECO:0008006" key="3">
    <source>
        <dbReference type="Google" id="ProtNLM"/>
    </source>
</evidence>
<sequence length="260" mass="28803">MADMEISGDGDLKGLKMQLSRSPEYVQAAYRSMTGRVGLRSSGKVFAIGMNKTGTSSLHRTFKELGFSSYHGTRWTTGQNKWLMHAFDCFSDGVRPDFRTLDQNFPGSKFILNVRAFDDWAISRLKHIARDIAANGDGDRAENWTASPDAINHWLDNREKHHSAILEYFAGRPDDLCIINFVTDANASTKVSDFLGRPAPAAKAWANAASGRGENPAHREMLNEVLQQRGLSVEAAKRDILVLQDPSGRFPVDTSQLDAS</sequence>
<dbReference type="Gene3D" id="3.40.50.300">
    <property type="entry name" value="P-loop containing nucleotide triphosphate hydrolases"/>
    <property type="match status" value="1"/>
</dbReference>